<dbReference type="EMBL" id="JAAHFQ010000329">
    <property type="protein sequence ID" value="NER29224.1"/>
    <property type="molecule type" value="Genomic_DNA"/>
</dbReference>
<gene>
    <name evidence="1" type="ORF">F6J89_16725</name>
</gene>
<accession>A0A6B3NGR8</accession>
<sequence length="100" mass="10457">MALIITTVIIGMMIWSGIEIVKTIARGKQSVSSPLPAKLQAEEAKDQTYHALADVLLEAENPVTGNAVDVGQCATEEAACEASSTAISHAVEGALNLLEH</sequence>
<name>A0A6B3NGR8_9CYAN</name>
<comment type="caution">
    <text evidence="1">The sequence shown here is derived from an EMBL/GenBank/DDBJ whole genome shotgun (WGS) entry which is preliminary data.</text>
</comment>
<dbReference type="AlphaFoldDB" id="A0A6B3NGR8"/>
<reference evidence="1" key="1">
    <citation type="submission" date="2019-11" db="EMBL/GenBank/DDBJ databases">
        <title>Genomic insights into an expanded diversity of filamentous marine cyanobacteria reveals the extraordinary biosynthetic potential of Moorea and Okeania.</title>
        <authorList>
            <person name="Ferreira Leao T."/>
            <person name="Wang M."/>
            <person name="Moss N."/>
            <person name="Da Silva R."/>
            <person name="Sanders J."/>
            <person name="Nurk S."/>
            <person name="Gurevich A."/>
            <person name="Humphrey G."/>
            <person name="Reher R."/>
            <person name="Zhu Q."/>
            <person name="Belda-Ferre P."/>
            <person name="Glukhov E."/>
            <person name="Rex R."/>
            <person name="Dorrestein P.C."/>
            <person name="Knight R."/>
            <person name="Pevzner P."/>
            <person name="Gerwick W.H."/>
            <person name="Gerwick L."/>
        </authorList>
    </citation>
    <scope>NUCLEOTIDE SEQUENCE</scope>
    <source>
        <strain evidence="1">SIO1C4</strain>
    </source>
</reference>
<evidence type="ECO:0000313" key="1">
    <source>
        <dbReference type="EMBL" id="NER29224.1"/>
    </source>
</evidence>
<organism evidence="1">
    <name type="scientific">Symploca sp. SIO1C4</name>
    <dbReference type="NCBI Taxonomy" id="2607765"/>
    <lineage>
        <taxon>Bacteria</taxon>
        <taxon>Bacillati</taxon>
        <taxon>Cyanobacteriota</taxon>
        <taxon>Cyanophyceae</taxon>
        <taxon>Coleofasciculales</taxon>
        <taxon>Coleofasciculaceae</taxon>
        <taxon>Symploca</taxon>
    </lineage>
</organism>
<protein>
    <submittedName>
        <fullName evidence="1">Uncharacterized protein</fullName>
    </submittedName>
</protein>
<proteinExistence type="predicted"/>